<dbReference type="Gene3D" id="3.40.50.1700">
    <property type="entry name" value="Glycoside hydrolase family 3 C-terminal domain"/>
    <property type="match status" value="1"/>
</dbReference>
<dbReference type="EMBL" id="CP032482">
    <property type="protein sequence ID" value="AYD45333.1"/>
    <property type="molecule type" value="Genomic_DNA"/>
</dbReference>
<feature type="domain" description="Glycoside hydrolase family 3 N-terminal" evidence="6">
    <location>
        <begin position="49"/>
        <end position="393"/>
    </location>
</feature>
<proteinExistence type="inferred from homology"/>
<keyword evidence="4 7" id="KW-0378">Hydrolase</keyword>
<dbReference type="InterPro" id="IPR050226">
    <property type="entry name" value="NagZ_Beta-hexosaminidase"/>
</dbReference>
<dbReference type="GO" id="GO:0004563">
    <property type="term" value="F:beta-N-acetylhexosaminidase activity"/>
    <property type="evidence" value="ECO:0007669"/>
    <property type="project" value="UniProtKB-EC"/>
</dbReference>
<dbReference type="EC" id="3.2.1.52" evidence="3"/>
<dbReference type="PANTHER" id="PTHR30480">
    <property type="entry name" value="BETA-HEXOSAMINIDASE-RELATED"/>
    <property type="match status" value="1"/>
</dbReference>
<reference evidence="7 8" key="1">
    <citation type="submission" date="2018-09" db="EMBL/GenBank/DDBJ databases">
        <title>Yersinia kristensenii subsp. rochesterensis subsp. nov., Isolated from Human Feces.</title>
        <authorList>
            <person name="Cunningham S.A."/>
            <person name="Jeraldo P."/>
            <person name="Patel R."/>
        </authorList>
    </citation>
    <scope>NUCLEOTIDE SEQUENCE [LARGE SCALE GENOMIC DNA]</scope>
    <source>
        <strain evidence="7 8">ATCC BAA-2637</strain>
    </source>
</reference>
<accession>A0A8D4N3U6</accession>
<dbReference type="GO" id="GO:0009254">
    <property type="term" value="P:peptidoglycan turnover"/>
    <property type="evidence" value="ECO:0007669"/>
    <property type="project" value="TreeGrafter"/>
</dbReference>
<gene>
    <name evidence="7" type="ORF">DXZ79_17525</name>
</gene>
<dbReference type="PRINTS" id="PR00133">
    <property type="entry name" value="GLHYDRLASE3"/>
</dbReference>
<name>A0A8D4N3U6_9GAMM</name>
<evidence type="ECO:0000256" key="4">
    <source>
        <dbReference type="ARBA" id="ARBA00022801"/>
    </source>
</evidence>
<comment type="catalytic activity">
    <reaction evidence="1">
        <text>Hydrolysis of terminal non-reducing N-acetyl-D-hexosamine residues in N-acetyl-beta-D-hexosaminides.</text>
        <dbReference type="EC" id="3.2.1.52"/>
    </reaction>
</comment>
<dbReference type="GO" id="GO:0005975">
    <property type="term" value="P:carbohydrate metabolic process"/>
    <property type="evidence" value="ECO:0007669"/>
    <property type="project" value="InterPro"/>
</dbReference>
<dbReference type="Pfam" id="PF00933">
    <property type="entry name" value="Glyco_hydro_3"/>
    <property type="match status" value="1"/>
</dbReference>
<dbReference type="InterPro" id="IPR036962">
    <property type="entry name" value="Glyco_hydro_3_N_sf"/>
</dbReference>
<keyword evidence="5" id="KW-0326">Glycosidase</keyword>
<evidence type="ECO:0000256" key="1">
    <source>
        <dbReference type="ARBA" id="ARBA00001231"/>
    </source>
</evidence>
<protein>
    <recommendedName>
        <fullName evidence="3">beta-N-acetylhexosaminidase</fullName>
        <ecNumber evidence="3">3.2.1.52</ecNumber>
    </recommendedName>
</protein>
<sequence length="627" mass="69740">MEELMKKIISAILLFSTCTYADVIPDAQLKEMWLSPKISAEKMTSKMSFEEKLGQILMVDIRSWSHTDNSNKTAFIEINDTVSKMIHDYHLGSIILFRENLIDTPQTVKLINNLQKARSNLPLFISTDQEGGYVTRLRVGTEMPGNMALGATGSSKFAQQAGSIHGYELSSLGFNFNFGPVVDVNNNQNNPVIGVRSYSDDPVLVGELARSYISGIHKYNVLTSLKHFPGHGNVTSDTHFSLPTVNIDKAAWQQVELKPFVDVMPVTDAIMTAHVVVPALDNSMLTNIKGEKVGTPATLSKPILTDILRNQLKFDGLILTDAMDMGAITSNFDSHWSIKQAIMAGNDIILMPMEIKSSASIEKLNALYDYLKTEAEKDPELKQRIENAAQRVIYTKLSKHISSEPHDVAIAEKVVASKTHKDIENFISEQAITLIKNDNVLPYQIKPQNKIMVFSDEKPRNELITKHLDDIAKEFQVEFSVNNEVIKLDKNDVAVEAIAKKIKDQNFIILATYNLKLNPINAQRIIDEASKANIPLVVISSRNPYDISYLSGVKANISIYGITGFDVTNNVRNSLETNIRSGLRTLFQGPKGKLDVLAEPHGKLPVDIKTPDNSQILYPRGYGLTTL</sequence>
<dbReference type="InterPro" id="IPR036881">
    <property type="entry name" value="Glyco_hydro_3_C_sf"/>
</dbReference>
<dbReference type="AlphaFoldDB" id="A0A8D4N3U6"/>
<dbReference type="InterPro" id="IPR017853">
    <property type="entry name" value="GH"/>
</dbReference>
<dbReference type="InterPro" id="IPR019800">
    <property type="entry name" value="Glyco_hydro_3_AS"/>
</dbReference>
<evidence type="ECO:0000313" key="8">
    <source>
        <dbReference type="Proteomes" id="UP000265864"/>
    </source>
</evidence>
<comment type="similarity">
    <text evidence="2">Belongs to the glycosyl hydrolase 3 family.</text>
</comment>
<dbReference type="Gene3D" id="3.20.20.300">
    <property type="entry name" value="Glycoside hydrolase, family 3, N-terminal domain"/>
    <property type="match status" value="1"/>
</dbReference>
<dbReference type="InterPro" id="IPR001764">
    <property type="entry name" value="Glyco_hydro_3_N"/>
</dbReference>
<evidence type="ECO:0000256" key="5">
    <source>
        <dbReference type="ARBA" id="ARBA00023295"/>
    </source>
</evidence>
<dbReference type="SUPFAM" id="SSF51445">
    <property type="entry name" value="(Trans)glycosidases"/>
    <property type="match status" value="1"/>
</dbReference>
<dbReference type="PROSITE" id="PS00775">
    <property type="entry name" value="GLYCOSYL_HYDROL_F3"/>
    <property type="match status" value="1"/>
</dbReference>
<organism evidence="7 8">
    <name type="scientific">Yersinia rochesterensis</name>
    <dbReference type="NCBI Taxonomy" id="1604335"/>
    <lineage>
        <taxon>Bacteria</taxon>
        <taxon>Pseudomonadati</taxon>
        <taxon>Pseudomonadota</taxon>
        <taxon>Gammaproteobacteria</taxon>
        <taxon>Enterobacterales</taxon>
        <taxon>Yersiniaceae</taxon>
        <taxon>Yersinia</taxon>
    </lineage>
</organism>
<evidence type="ECO:0000256" key="2">
    <source>
        <dbReference type="ARBA" id="ARBA00005336"/>
    </source>
</evidence>
<evidence type="ECO:0000259" key="6">
    <source>
        <dbReference type="Pfam" id="PF00933"/>
    </source>
</evidence>
<evidence type="ECO:0000313" key="7">
    <source>
        <dbReference type="EMBL" id="AYD45333.1"/>
    </source>
</evidence>
<dbReference type="PANTHER" id="PTHR30480:SF13">
    <property type="entry name" value="BETA-HEXOSAMINIDASE"/>
    <property type="match status" value="1"/>
</dbReference>
<evidence type="ECO:0000256" key="3">
    <source>
        <dbReference type="ARBA" id="ARBA00012663"/>
    </source>
</evidence>
<dbReference type="Proteomes" id="UP000265864">
    <property type="component" value="Chromosome"/>
</dbReference>